<sequence length="450" mass="49963">MSGEHYDETLRVRLDAHPTARTMAVARSAMMKGETIVTATPLSTALLPEQKGRRCDFCHILKAGNIQLFKCSGCASYWYCGSQCDSQAWSAHHKRICKFWPRYVASTAYDQLPSHLRMDAILLSQLGAQYSTFDASSPALRTLFALMPSKSLPSSLPSIPITLPAASRSRYEEVYHRFANNNFILHSHLVSFGHGIYPLASRLFNHSCTPNAVVRYVIAREKPVQMQVVALRDIREEEEVCIPYIDPALPLEDRDRALDVSYGFRCTCPLCTFQRHIKPSTDPTNLTSAMPLLKEFTGCFLTQSPPRQDTLREFNAIPEALHSLFNSTILPNLAEAFSQASHNGSYATALDEGLNLLALYILIYPPNYPQTGLHALEVAKTAWNAIIIEQGPTRAGYTDRQLMTVALWYLAVATHVLGVMGREGDEGGPLTEIEVLQGLVRDELASNSAA</sequence>
<comment type="caution">
    <text evidence="1">The sequence shown here is derived from an EMBL/GenBank/DDBJ whole genome shotgun (WGS) entry which is preliminary data.</text>
</comment>
<evidence type="ECO:0000313" key="2">
    <source>
        <dbReference type="Proteomes" id="UP000814140"/>
    </source>
</evidence>
<organism evidence="1 2">
    <name type="scientific">Artomyces pyxidatus</name>
    <dbReference type="NCBI Taxonomy" id="48021"/>
    <lineage>
        <taxon>Eukaryota</taxon>
        <taxon>Fungi</taxon>
        <taxon>Dikarya</taxon>
        <taxon>Basidiomycota</taxon>
        <taxon>Agaricomycotina</taxon>
        <taxon>Agaricomycetes</taxon>
        <taxon>Russulales</taxon>
        <taxon>Auriscalpiaceae</taxon>
        <taxon>Artomyces</taxon>
    </lineage>
</organism>
<name>A0ACB8SNI6_9AGAM</name>
<gene>
    <name evidence="1" type="ORF">BV25DRAFT_1811830</name>
</gene>
<protein>
    <submittedName>
        <fullName evidence="1">SET domain-containing protein</fullName>
    </submittedName>
</protein>
<reference evidence="1" key="1">
    <citation type="submission" date="2021-03" db="EMBL/GenBank/DDBJ databases">
        <authorList>
            <consortium name="DOE Joint Genome Institute"/>
            <person name="Ahrendt S."/>
            <person name="Looney B.P."/>
            <person name="Miyauchi S."/>
            <person name="Morin E."/>
            <person name="Drula E."/>
            <person name="Courty P.E."/>
            <person name="Chicoki N."/>
            <person name="Fauchery L."/>
            <person name="Kohler A."/>
            <person name="Kuo A."/>
            <person name="Labutti K."/>
            <person name="Pangilinan J."/>
            <person name="Lipzen A."/>
            <person name="Riley R."/>
            <person name="Andreopoulos W."/>
            <person name="He G."/>
            <person name="Johnson J."/>
            <person name="Barry K.W."/>
            <person name="Grigoriev I.V."/>
            <person name="Nagy L."/>
            <person name="Hibbett D."/>
            <person name="Henrissat B."/>
            <person name="Matheny P.B."/>
            <person name="Labbe J."/>
            <person name="Martin F."/>
        </authorList>
    </citation>
    <scope>NUCLEOTIDE SEQUENCE</scope>
    <source>
        <strain evidence="1">HHB10654</strain>
    </source>
</reference>
<dbReference type="Proteomes" id="UP000814140">
    <property type="component" value="Unassembled WGS sequence"/>
</dbReference>
<accession>A0ACB8SNI6</accession>
<evidence type="ECO:0000313" key="1">
    <source>
        <dbReference type="EMBL" id="KAI0057828.1"/>
    </source>
</evidence>
<dbReference type="EMBL" id="MU277242">
    <property type="protein sequence ID" value="KAI0057828.1"/>
    <property type="molecule type" value="Genomic_DNA"/>
</dbReference>
<reference evidence="1" key="2">
    <citation type="journal article" date="2022" name="New Phytol.">
        <title>Evolutionary transition to the ectomycorrhizal habit in the genomes of a hyperdiverse lineage of mushroom-forming fungi.</title>
        <authorList>
            <person name="Looney B."/>
            <person name="Miyauchi S."/>
            <person name="Morin E."/>
            <person name="Drula E."/>
            <person name="Courty P.E."/>
            <person name="Kohler A."/>
            <person name="Kuo A."/>
            <person name="LaButti K."/>
            <person name="Pangilinan J."/>
            <person name="Lipzen A."/>
            <person name="Riley R."/>
            <person name="Andreopoulos W."/>
            <person name="He G."/>
            <person name="Johnson J."/>
            <person name="Nolan M."/>
            <person name="Tritt A."/>
            <person name="Barry K.W."/>
            <person name="Grigoriev I.V."/>
            <person name="Nagy L.G."/>
            <person name="Hibbett D."/>
            <person name="Henrissat B."/>
            <person name="Matheny P.B."/>
            <person name="Labbe J."/>
            <person name="Martin F.M."/>
        </authorList>
    </citation>
    <scope>NUCLEOTIDE SEQUENCE</scope>
    <source>
        <strain evidence="1">HHB10654</strain>
    </source>
</reference>
<proteinExistence type="predicted"/>
<keyword evidence="2" id="KW-1185">Reference proteome</keyword>